<dbReference type="EMBL" id="JAWDJO010000459">
    <property type="protein sequence ID" value="KAL1885986.1"/>
    <property type="molecule type" value="Genomic_DNA"/>
</dbReference>
<evidence type="ECO:0000313" key="5">
    <source>
        <dbReference type="Proteomes" id="UP001583280"/>
    </source>
</evidence>
<name>A0ABR3YDE2_9PEZI</name>
<feature type="region of interest" description="Disordered" evidence="2">
    <location>
        <begin position="79"/>
        <end position="108"/>
    </location>
</feature>
<evidence type="ECO:0000256" key="1">
    <source>
        <dbReference type="PROSITE-ProRule" id="PRU00047"/>
    </source>
</evidence>
<proteinExistence type="predicted"/>
<dbReference type="Pfam" id="PF00098">
    <property type="entry name" value="zf-CCHC"/>
    <property type="match status" value="1"/>
</dbReference>
<comment type="caution">
    <text evidence="4">The sequence shown here is derived from an EMBL/GenBank/DDBJ whole genome shotgun (WGS) entry which is preliminary data.</text>
</comment>
<dbReference type="SUPFAM" id="SSF57756">
    <property type="entry name" value="Retrovirus zinc finger-like domains"/>
    <property type="match status" value="1"/>
</dbReference>
<evidence type="ECO:0000259" key="3">
    <source>
        <dbReference type="PROSITE" id="PS50158"/>
    </source>
</evidence>
<dbReference type="Gene3D" id="4.10.60.10">
    <property type="entry name" value="Zinc finger, CCHC-type"/>
    <property type="match status" value="1"/>
</dbReference>
<sequence length="187" mass="20819">MATYAQNLVGPRFTQCMKLKQTPEEFLSYLDNLFLDPNAAMRAEAKLTRLVQRPDEAFATFLPKFENLKWEANIEGDRASRPSVGVSTPTRGHGPEHTVQSTRAYAGPDKTYFARDPGDMNWQPTNTVVLKPLTSIERETLRKWRACFLCRQPGHIATSCPLGRPAPVVTSNIGAGIPDEESGNERA</sequence>
<evidence type="ECO:0000313" key="4">
    <source>
        <dbReference type="EMBL" id="KAL1885986.1"/>
    </source>
</evidence>
<protein>
    <recommendedName>
        <fullName evidence="3">CCHC-type domain-containing protein</fullName>
    </recommendedName>
</protein>
<reference evidence="4 5" key="1">
    <citation type="journal article" date="2024" name="IMA Fungus">
        <title>IMA Genome - F19 : A genome assembly and annotation guide to empower mycologists, including annotated draft genome sequences of Ceratocystis pirilliformis, Diaporthe australafricana, Fusarium ophioides, Paecilomyces lecythidis, and Sporothrix stenoceras.</title>
        <authorList>
            <person name="Aylward J."/>
            <person name="Wilson A.M."/>
            <person name="Visagie C.M."/>
            <person name="Spraker J."/>
            <person name="Barnes I."/>
            <person name="Buitendag C."/>
            <person name="Ceriani C."/>
            <person name="Del Mar Angel L."/>
            <person name="du Plessis D."/>
            <person name="Fuchs T."/>
            <person name="Gasser K."/>
            <person name="Kramer D."/>
            <person name="Li W."/>
            <person name="Munsamy K."/>
            <person name="Piso A."/>
            <person name="Price J.L."/>
            <person name="Sonnekus B."/>
            <person name="Thomas C."/>
            <person name="van der Nest A."/>
            <person name="van Dijk A."/>
            <person name="van Heerden A."/>
            <person name="van Vuuren N."/>
            <person name="Yilmaz N."/>
            <person name="Duong T.A."/>
            <person name="van der Merwe N.A."/>
            <person name="Wingfield M.J."/>
            <person name="Wingfield B.D."/>
        </authorList>
    </citation>
    <scope>NUCLEOTIDE SEQUENCE [LARGE SCALE GENOMIC DNA]</scope>
    <source>
        <strain evidence="4 5">CMW 12675</strain>
    </source>
</reference>
<keyword evidence="5" id="KW-1185">Reference proteome</keyword>
<keyword evidence="1" id="KW-0862">Zinc</keyword>
<accession>A0ABR3YDE2</accession>
<keyword evidence="1" id="KW-0479">Metal-binding</keyword>
<dbReference type="PROSITE" id="PS50158">
    <property type="entry name" value="ZF_CCHC"/>
    <property type="match status" value="1"/>
</dbReference>
<dbReference type="InterPro" id="IPR036875">
    <property type="entry name" value="Znf_CCHC_sf"/>
</dbReference>
<dbReference type="InterPro" id="IPR001878">
    <property type="entry name" value="Znf_CCHC"/>
</dbReference>
<feature type="domain" description="CCHC-type" evidence="3">
    <location>
        <begin position="147"/>
        <end position="161"/>
    </location>
</feature>
<organism evidence="4 5">
    <name type="scientific">Ceratocystis pirilliformis</name>
    <dbReference type="NCBI Taxonomy" id="259994"/>
    <lineage>
        <taxon>Eukaryota</taxon>
        <taxon>Fungi</taxon>
        <taxon>Dikarya</taxon>
        <taxon>Ascomycota</taxon>
        <taxon>Pezizomycotina</taxon>
        <taxon>Sordariomycetes</taxon>
        <taxon>Hypocreomycetidae</taxon>
        <taxon>Microascales</taxon>
        <taxon>Ceratocystidaceae</taxon>
        <taxon>Ceratocystis</taxon>
    </lineage>
</organism>
<gene>
    <name evidence="4" type="ORF">Cpir12675_006964</name>
</gene>
<evidence type="ECO:0000256" key="2">
    <source>
        <dbReference type="SAM" id="MobiDB-lite"/>
    </source>
</evidence>
<dbReference type="Proteomes" id="UP001583280">
    <property type="component" value="Unassembled WGS sequence"/>
</dbReference>
<keyword evidence="1" id="KW-0863">Zinc-finger</keyword>